<dbReference type="GO" id="GO:0004497">
    <property type="term" value="F:monooxygenase activity"/>
    <property type="evidence" value="ECO:0007669"/>
    <property type="project" value="UniProtKB-KW"/>
</dbReference>
<keyword evidence="11 14" id="KW-0503">Monooxygenase</keyword>
<dbReference type="InterPro" id="IPR036396">
    <property type="entry name" value="Cyt_P450_sf"/>
</dbReference>
<dbReference type="GO" id="GO:0020037">
    <property type="term" value="F:heme binding"/>
    <property type="evidence" value="ECO:0007669"/>
    <property type="project" value="InterPro"/>
</dbReference>
<evidence type="ECO:0000256" key="11">
    <source>
        <dbReference type="ARBA" id="ARBA00023033"/>
    </source>
</evidence>
<dbReference type="GO" id="GO:0016705">
    <property type="term" value="F:oxidoreductase activity, acting on paired donors, with incorporation or reduction of molecular oxygen"/>
    <property type="evidence" value="ECO:0007669"/>
    <property type="project" value="InterPro"/>
</dbReference>
<dbReference type="GO" id="GO:0005506">
    <property type="term" value="F:iron ion binding"/>
    <property type="evidence" value="ECO:0007669"/>
    <property type="project" value="InterPro"/>
</dbReference>
<dbReference type="PANTHER" id="PTHR24292">
    <property type="entry name" value="CYTOCHROME P450"/>
    <property type="match status" value="1"/>
</dbReference>
<dbReference type="AlphaFoldDB" id="A0A1B6L1J5"/>
<dbReference type="Gene3D" id="1.10.630.10">
    <property type="entry name" value="Cytochrome P450"/>
    <property type="match status" value="1"/>
</dbReference>
<evidence type="ECO:0000256" key="10">
    <source>
        <dbReference type="ARBA" id="ARBA00023004"/>
    </source>
</evidence>
<dbReference type="InterPro" id="IPR050476">
    <property type="entry name" value="Insect_CytP450_Detox"/>
</dbReference>
<evidence type="ECO:0000256" key="7">
    <source>
        <dbReference type="ARBA" id="ARBA00022824"/>
    </source>
</evidence>
<comment type="cofactor">
    <cofactor evidence="1 13">
        <name>heme</name>
        <dbReference type="ChEBI" id="CHEBI:30413"/>
    </cofactor>
</comment>
<evidence type="ECO:0000256" key="9">
    <source>
        <dbReference type="ARBA" id="ARBA00023002"/>
    </source>
</evidence>
<evidence type="ECO:0000256" key="1">
    <source>
        <dbReference type="ARBA" id="ARBA00001971"/>
    </source>
</evidence>
<evidence type="ECO:0000256" key="12">
    <source>
        <dbReference type="ARBA" id="ARBA00023136"/>
    </source>
</evidence>
<keyword evidence="6 13" id="KW-0479">Metal-binding</keyword>
<keyword evidence="8" id="KW-0492">Microsome</keyword>
<reference evidence="15" key="1">
    <citation type="submission" date="2015-11" db="EMBL/GenBank/DDBJ databases">
        <title>De novo transcriptome assembly of four potential Pierce s Disease insect vectors from Arizona vineyards.</title>
        <authorList>
            <person name="Tassone E.E."/>
        </authorList>
    </citation>
    <scope>NUCLEOTIDE SEQUENCE</scope>
</reference>
<dbReference type="EMBL" id="GEBQ01022395">
    <property type="protein sequence ID" value="JAT17582.1"/>
    <property type="molecule type" value="Transcribed_RNA"/>
</dbReference>
<keyword evidence="5 13" id="KW-0349">Heme</keyword>
<evidence type="ECO:0000256" key="3">
    <source>
        <dbReference type="ARBA" id="ARBA00004406"/>
    </source>
</evidence>
<evidence type="ECO:0000256" key="4">
    <source>
        <dbReference type="ARBA" id="ARBA00010617"/>
    </source>
</evidence>
<accession>A0A1B6L1J5</accession>
<evidence type="ECO:0000313" key="15">
    <source>
        <dbReference type="EMBL" id="JAT17582.1"/>
    </source>
</evidence>
<dbReference type="PROSITE" id="PS00086">
    <property type="entry name" value="CYTOCHROME_P450"/>
    <property type="match status" value="1"/>
</dbReference>
<evidence type="ECO:0000256" key="13">
    <source>
        <dbReference type="PIRSR" id="PIRSR602401-1"/>
    </source>
</evidence>
<keyword evidence="7" id="KW-0256">Endoplasmic reticulum</keyword>
<evidence type="ECO:0008006" key="16">
    <source>
        <dbReference type="Google" id="ProtNLM"/>
    </source>
</evidence>
<dbReference type="Pfam" id="PF00067">
    <property type="entry name" value="p450"/>
    <property type="match status" value="1"/>
</dbReference>
<keyword evidence="10 13" id="KW-0408">Iron</keyword>
<comment type="subcellular location">
    <subcellularLocation>
        <location evidence="3">Endoplasmic reticulum membrane</location>
        <topology evidence="3">Peripheral membrane protein</topology>
    </subcellularLocation>
    <subcellularLocation>
        <location evidence="2">Microsome membrane</location>
        <topology evidence="2">Peripheral membrane protein</topology>
    </subcellularLocation>
</comment>
<dbReference type="SUPFAM" id="SSF48264">
    <property type="entry name" value="Cytochrome P450"/>
    <property type="match status" value="1"/>
</dbReference>
<evidence type="ECO:0000256" key="2">
    <source>
        <dbReference type="ARBA" id="ARBA00004174"/>
    </source>
</evidence>
<dbReference type="InterPro" id="IPR017972">
    <property type="entry name" value="Cyt_P450_CS"/>
</dbReference>
<gene>
    <name evidence="15" type="ORF">g.18428</name>
</gene>
<proteinExistence type="inferred from homology"/>
<protein>
    <recommendedName>
        <fullName evidence="16">Cytochrome P450</fullName>
    </recommendedName>
</protein>
<dbReference type="PANTHER" id="PTHR24292:SF100">
    <property type="entry name" value="CYTOCHROME P450 6A16, ISOFORM B-RELATED"/>
    <property type="match status" value="1"/>
</dbReference>
<dbReference type="InterPro" id="IPR001128">
    <property type="entry name" value="Cyt_P450"/>
</dbReference>
<dbReference type="InterPro" id="IPR002401">
    <property type="entry name" value="Cyt_P450_E_grp-I"/>
</dbReference>
<evidence type="ECO:0000256" key="6">
    <source>
        <dbReference type="ARBA" id="ARBA00022723"/>
    </source>
</evidence>
<feature type="binding site" description="axial binding residue" evidence="13">
    <location>
        <position position="69"/>
    </location>
    <ligand>
        <name>heme</name>
        <dbReference type="ChEBI" id="CHEBI:30413"/>
    </ligand>
    <ligandPart>
        <name>Fe</name>
        <dbReference type="ChEBI" id="CHEBI:18248"/>
    </ligandPart>
</feature>
<dbReference type="GO" id="GO:0005789">
    <property type="term" value="C:endoplasmic reticulum membrane"/>
    <property type="evidence" value="ECO:0007669"/>
    <property type="project" value="UniProtKB-SubCell"/>
</dbReference>
<evidence type="ECO:0000256" key="5">
    <source>
        <dbReference type="ARBA" id="ARBA00022617"/>
    </source>
</evidence>
<evidence type="ECO:0000256" key="14">
    <source>
        <dbReference type="RuleBase" id="RU000461"/>
    </source>
</evidence>
<sequence>MRECTIPYRIPDSDIVLEKGLFLNIPIRGLHMDPKVYPDPEIFNPDRFVDNNFKPNSMYMPFGDGPRICIAMRFAIMEMKIFLAKIVLQYSIDVDRKTKFPFAFDPQSFAPSPMGGIRLNFHKRPQTEYL</sequence>
<name>A0A1B6L1J5_9HEMI</name>
<evidence type="ECO:0000256" key="8">
    <source>
        <dbReference type="ARBA" id="ARBA00022848"/>
    </source>
</evidence>
<keyword evidence="9 14" id="KW-0560">Oxidoreductase</keyword>
<keyword evidence="12" id="KW-0472">Membrane</keyword>
<dbReference type="PRINTS" id="PR00463">
    <property type="entry name" value="EP450I"/>
</dbReference>
<comment type="similarity">
    <text evidence="4 14">Belongs to the cytochrome P450 family.</text>
</comment>
<organism evidence="15">
    <name type="scientific">Graphocephala atropunctata</name>
    <dbReference type="NCBI Taxonomy" id="36148"/>
    <lineage>
        <taxon>Eukaryota</taxon>
        <taxon>Metazoa</taxon>
        <taxon>Ecdysozoa</taxon>
        <taxon>Arthropoda</taxon>
        <taxon>Hexapoda</taxon>
        <taxon>Insecta</taxon>
        <taxon>Pterygota</taxon>
        <taxon>Neoptera</taxon>
        <taxon>Paraneoptera</taxon>
        <taxon>Hemiptera</taxon>
        <taxon>Auchenorrhyncha</taxon>
        <taxon>Membracoidea</taxon>
        <taxon>Cicadellidae</taxon>
        <taxon>Cicadellinae</taxon>
        <taxon>Cicadellini</taxon>
        <taxon>Graphocephala</taxon>
    </lineage>
</organism>